<feature type="compositionally biased region" description="Basic and acidic residues" evidence="1">
    <location>
        <begin position="25"/>
        <end position="38"/>
    </location>
</feature>
<organism evidence="2">
    <name type="scientific">Zea mays</name>
    <name type="common">Maize</name>
    <dbReference type="NCBI Taxonomy" id="4577"/>
    <lineage>
        <taxon>Eukaryota</taxon>
        <taxon>Viridiplantae</taxon>
        <taxon>Streptophyta</taxon>
        <taxon>Embryophyta</taxon>
        <taxon>Tracheophyta</taxon>
        <taxon>Spermatophyta</taxon>
        <taxon>Magnoliopsida</taxon>
        <taxon>Liliopsida</taxon>
        <taxon>Poales</taxon>
        <taxon>Poaceae</taxon>
        <taxon>PACMAD clade</taxon>
        <taxon>Panicoideae</taxon>
        <taxon>Andropogonodae</taxon>
        <taxon>Andropogoneae</taxon>
        <taxon>Tripsacinae</taxon>
        <taxon>Zea</taxon>
    </lineage>
</organism>
<name>B6UE35_MAIZE</name>
<feature type="region of interest" description="Disordered" evidence="1">
    <location>
        <begin position="1"/>
        <end position="38"/>
    </location>
</feature>
<accession>B6UE35</accession>
<feature type="compositionally biased region" description="Low complexity" evidence="1">
    <location>
        <begin position="11"/>
        <end position="24"/>
    </location>
</feature>
<dbReference type="AlphaFoldDB" id="B6UE35"/>
<reference evidence="2" key="1">
    <citation type="journal article" date="2009" name="Plant Mol. Biol.">
        <title>Insights into corn genes derived from large-scale cDNA sequencing.</title>
        <authorList>
            <person name="Alexandrov N.N."/>
            <person name="Brover V.V."/>
            <person name="Freidin S."/>
            <person name="Troukhan M.E."/>
            <person name="Tatarinova T.V."/>
            <person name="Zhang H."/>
            <person name="Swaller T.J."/>
            <person name="Lu Y.P."/>
            <person name="Bouck J."/>
            <person name="Flavell R.B."/>
            <person name="Feldmann K.A."/>
        </authorList>
    </citation>
    <scope>NUCLEOTIDE SEQUENCE</scope>
</reference>
<sequence>MASLKAAKPSGVAAQGQGAGAQAQRDGDEAVSREERRR</sequence>
<protein>
    <submittedName>
        <fullName evidence="2">Uncharacterized protein</fullName>
    </submittedName>
</protein>
<dbReference type="EMBL" id="EU975500">
    <property type="protein sequence ID" value="ACG47618.1"/>
    <property type="molecule type" value="mRNA"/>
</dbReference>
<evidence type="ECO:0000313" key="2">
    <source>
        <dbReference type="EMBL" id="ACG47618.1"/>
    </source>
</evidence>
<evidence type="ECO:0000256" key="1">
    <source>
        <dbReference type="SAM" id="MobiDB-lite"/>
    </source>
</evidence>
<proteinExistence type="evidence at transcript level"/>